<keyword evidence="1" id="KW-0732">Signal</keyword>
<organism evidence="3 4">
    <name type="scientific">Streptantibioticus cattleyicolor (strain ATCC 35852 / DSM 46488 / JCM 4925 / NBRC 14057 / NRRL 8057)</name>
    <name type="common">Streptomyces cattleya</name>
    <dbReference type="NCBI Taxonomy" id="1003195"/>
    <lineage>
        <taxon>Bacteria</taxon>
        <taxon>Bacillati</taxon>
        <taxon>Actinomycetota</taxon>
        <taxon>Actinomycetes</taxon>
        <taxon>Kitasatosporales</taxon>
        <taxon>Streptomycetaceae</taxon>
        <taxon>Streptantibioticus</taxon>
    </lineage>
</organism>
<keyword evidence="4" id="KW-1185">Reference proteome</keyword>
<proteinExistence type="predicted"/>
<dbReference type="Pfam" id="PF14016">
    <property type="entry name" value="DUF4232"/>
    <property type="match status" value="1"/>
</dbReference>
<dbReference type="HOGENOM" id="CLU_1524241_0_0_11"/>
<evidence type="ECO:0000313" key="4">
    <source>
        <dbReference type="Proteomes" id="UP000007842"/>
    </source>
</evidence>
<dbReference type="InterPro" id="IPR025326">
    <property type="entry name" value="DUF4232"/>
</dbReference>
<dbReference type="KEGG" id="scy:SCATT_p01320"/>
<evidence type="ECO:0000259" key="2">
    <source>
        <dbReference type="Pfam" id="PF14016"/>
    </source>
</evidence>
<protein>
    <recommendedName>
        <fullName evidence="2">DUF4232 domain-containing protein</fullName>
    </recommendedName>
</protein>
<dbReference type="EMBL" id="CP003229">
    <property type="protein sequence ID" value="AEW98325.1"/>
    <property type="molecule type" value="Genomic_DNA"/>
</dbReference>
<dbReference type="PATRIC" id="fig|1003195.29.peg.5933"/>
<evidence type="ECO:0000256" key="1">
    <source>
        <dbReference type="SAM" id="SignalP"/>
    </source>
</evidence>
<dbReference type="AlphaFoldDB" id="G8XE63"/>
<keyword evidence="3" id="KW-0614">Plasmid</keyword>
<dbReference type="Proteomes" id="UP000007842">
    <property type="component" value="Plasmid pSCATT"/>
</dbReference>
<accession>G8XE63</accession>
<reference evidence="4" key="1">
    <citation type="submission" date="2011-12" db="EMBL/GenBank/DDBJ databases">
        <title>Complete genome sequence of Streptomyces cattleya strain DSM 46488.</title>
        <authorList>
            <person name="Ou H.-Y."/>
            <person name="Li P."/>
            <person name="Zhao C."/>
            <person name="O'Hagan D."/>
            <person name="Deng Z."/>
        </authorList>
    </citation>
    <scope>NUCLEOTIDE SEQUENCE [LARGE SCALE GENOMIC DNA]</scope>
    <source>
        <strain evidence="4">ATCC 35852 / DSM 46488 / JCM 4925 / NBRC 14057 / NRRL 8057</strain>
        <plasmid evidence="4">Plasmid pSCATT</plasmid>
    </source>
</reference>
<gene>
    <name evidence="3" type="ordered locus">SCATT_p01320</name>
</gene>
<feature type="signal peptide" evidence="1">
    <location>
        <begin position="1"/>
        <end position="30"/>
    </location>
</feature>
<feature type="chain" id="PRO_5003518738" description="DUF4232 domain-containing protein" evidence="1">
    <location>
        <begin position="31"/>
        <end position="171"/>
    </location>
</feature>
<evidence type="ECO:0000313" key="3">
    <source>
        <dbReference type="EMBL" id="AEW98325.1"/>
    </source>
</evidence>
<feature type="domain" description="DUF4232" evidence="2">
    <location>
        <begin position="43"/>
        <end position="154"/>
    </location>
</feature>
<sequence>MSVMGITRKTAVIAAVTVLAGATGAGLAQAAPPTGGHQAPSACRPANHTAKVTVDRPSAGHRHYRVTLTAARGYEPCQLAGSPTGVRFYHHGALDGVTAGHYGQQNKKVTFGPGHPVHFDIQVPNSPGGARAERTTFTLKAPGGVIPGESSASGPLTVDFGTVVGPVQPGA</sequence>
<geneLocation type="plasmid" evidence="3 4">
    <name>pSCATT</name>
</geneLocation>
<name>G8XE63_STREN</name>